<evidence type="ECO:0000313" key="9">
    <source>
        <dbReference type="EMBL" id="CAI9719115.1"/>
    </source>
</evidence>
<evidence type="ECO:0000256" key="1">
    <source>
        <dbReference type="ARBA" id="ARBA00004123"/>
    </source>
</evidence>
<dbReference type="GO" id="GO:0042981">
    <property type="term" value="P:regulation of apoptotic process"/>
    <property type="evidence" value="ECO:0007669"/>
    <property type="project" value="InterPro"/>
</dbReference>
<dbReference type="PANTHER" id="PTHR13946:SF28">
    <property type="entry name" value="DNA-DIRECTED RNA POLYMERASES I AND III SUBUNIT RPAC2"/>
    <property type="match status" value="1"/>
</dbReference>
<dbReference type="PROSITE" id="PS50209">
    <property type="entry name" value="CARD"/>
    <property type="match status" value="1"/>
</dbReference>
<dbReference type="GO" id="GO:0003677">
    <property type="term" value="F:DNA binding"/>
    <property type="evidence" value="ECO:0007669"/>
    <property type="project" value="InterPro"/>
</dbReference>
<dbReference type="Pfam" id="PF13656">
    <property type="entry name" value="RNA_pol_L_2"/>
    <property type="match status" value="1"/>
</dbReference>
<dbReference type="SUPFAM" id="SSF47986">
    <property type="entry name" value="DEATH domain"/>
    <property type="match status" value="1"/>
</dbReference>
<gene>
    <name evidence="9" type="ORF">OCTVUL_1B026592</name>
</gene>
<reference evidence="9" key="1">
    <citation type="submission" date="2023-08" db="EMBL/GenBank/DDBJ databases">
        <authorList>
            <person name="Alioto T."/>
            <person name="Alioto T."/>
            <person name="Gomez Garrido J."/>
        </authorList>
    </citation>
    <scope>NUCLEOTIDE SEQUENCE</scope>
</reference>
<keyword evidence="4" id="KW-0804">Transcription</keyword>
<evidence type="ECO:0000256" key="7">
    <source>
        <dbReference type="ARBA" id="ARBA00031757"/>
    </source>
</evidence>
<dbReference type="GO" id="GO:0006362">
    <property type="term" value="P:transcription elongation by RNA polymerase I"/>
    <property type="evidence" value="ECO:0007669"/>
    <property type="project" value="TreeGrafter"/>
</dbReference>
<dbReference type="InterPro" id="IPR001315">
    <property type="entry name" value="CARD"/>
</dbReference>
<dbReference type="GO" id="GO:0005736">
    <property type="term" value="C:RNA polymerase I complex"/>
    <property type="evidence" value="ECO:0007669"/>
    <property type="project" value="TreeGrafter"/>
</dbReference>
<sequence length="233" mass="26776">MRCLLFAIAKLSEDLPMANFLDNLQFSSAKMNKYLHKVLKDNRQLLETNLVPEPVIECMLETSALTPDDQEELEQEDERKTKVKKLLKMVEKKGIKCFESFLDALVRTDNTNLANVLKESRKVPTTDFDDENRKSLPHLESIDSLSQTFILHNEDHTLGNALRYVIMKDPRVEFCGYGVPHPFDKQINFRIQSKVIPAVEVLVDGLNNLDALCKIVLDEFEESVNTYKSSQQE</sequence>
<dbReference type="AlphaFoldDB" id="A0AA36AMU9"/>
<dbReference type="FunFam" id="3.30.1360.10:FF:000006">
    <property type="entry name" value="DNA-directed RNA polymerases I and III subunit RPAC2"/>
    <property type="match status" value="1"/>
</dbReference>
<keyword evidence="5" id="KW-0539">Nucleus</keyword>
<dbReference type="CDD" id="cd07029">
    <property type="entry name" value="RNAP_I_III_AC19"/>
    <property type="match status" value="1"/>
</dbReference>
<evidence type="ECO:0000256" key="4">
    <source>
        <dbReference type="ARBA" id="ARBA00023163"/>
    </source>
</evidence>
<dbReference type="GO" id="GO:0003899">
    <property type="term" value="F:DNA-directed RNA polymerase activity"/>
    <property type="evidence" value="ECO:0007669"/>
    <property type="project" value="InterPro"/>
</dbReference>
<dbReference type="InterPro" id="IPR009025">
    <property type="entry name" value="RBP11-like_dimer"/>
</dbReference>
<evidence type="ECO:0000313" key="10">
    <source>
        <dbReference type="Proteomes" id="UP001162480"/>
    </source>
</evidence>
<dbReference type="EMBL" id="OX597816">
    <property type="protein sequence ID" value="CAI9719115.1"/>
    <property type="molecule type" value="Genomic_DNA"/>
</dbReference>
<keyword evidence="10" id="KW-1185">Reference proteome</keyword>
<dbReference type="Pfam" id="PF00619">
    <property type="entry name" value="CARD"/>
    <property type="match status" value="1"/>
</dbReference>
<dbReference type="Gene3D" id="1.10.533.10">
    <property type="entry name" value="Death Domain, Fas"/>
    <property type="match status" value="1"/>
</dbReference>
<dbReference type="InterPro" id="IPR011029">
    <property type="entry name" value="DEATH-like_dom_sf"/>
</dbReference>
<evidence type="ECO:0000256" key="5">
    <source>
        <dbReference type="ARBA" id="ARBA00023242"/>
    </source>
</evidence>
<protein>
    <recommendedName>
        <fullName evidence="2">DNA-directed RNA polymerases I and III subunit RPAC2</fullName>
    </recommendedName>
    <alternativeName>
        <fullName evidence="7">DNA-directed RNA polymerase I subunit D</fullName>
    </alternativeName>
</protein>
<evidence type="ECO:0000259" key="8">
    <source>
        <dbReference type="PROSITE" id="PS50209"/>
    </source>
</evidence>
<dbReference type="HAMAP" id="MF_00261">
    <property type="entry name" value="RNApol_arch_Rpo11"/>
    <property type="match status" value="1"/>
</dbReference>
<dbReference type="GO" id="GO:0046983">
    <property type="term" value="F:protein dimerization activity"/>
    <property type="evidence" value="ECO:0007669"/>
    <property type="project" value="InterPro"/>
</dbReference>
<dbReference type="PANTHER" id="PTHR13946">
    <property type="entry name" value="DNA-DIRECTED RNA POLYMERASE I,II,III"/>
    <property type="match status" value="1"/>
</dbReference>
<dbReference type="SUPFAM" id="SSF55257">
    <property type="entry name" value="RBP11-like subunits of RNA polymerase"/>
    <property type="match status" value="1"/>
</dbReference>
<dbReference type="Gene3D" id="3.30.1360.10">
    <property type="entry name" value="RNA polymerase, RBP11-like subunit"/>
    <property type="match status" value="1"/>
</dbReference>
<dbReference type="CDD" id="cd01671">
    <property type="entry name" value="CARD"/>
    <property type="match status" value="1"/>
</dbReference>
<evidence type="ECO:0000256" key="2">
    <source>
        <dbReference type="ARBA" id="ARBA00022079"/>
    </source>
</evidence>
<organism evidence="9 10">
    <name type="scientific">Octopus vulgaris</name>
    <name type="common">Common octopus</name>
    <dbReference type="NCBI Taxonomy" id="6645"/>
    <lineage>
        <taxon>Eukaryota</taxon>
        <taxon>Metazoa</taxon>
        <taxon>Spiralia</taxon>
        <taxon>Lophotrochozoa</taxon>
        <taxon>Mollusca</taxon>
        <taxon>Cephalopoda</taxon>
        <taxon>Coleoidea</taxon>
        <taxon>Octopodiformes</taxon>
        <taxon>Octopoda</taxon>
        <taxon>Incirrata</taxon>
        <taxon>Octopodidae</taxon>
        <taxon>Octopus</taxon>
    </lineage>
</organism>
<dbReference type="InterPro" id="IPR033898">
    <property type="entry name" value="RNAP_AC19"/>
</dbReference>
<dbReference type="InterPro" id="IPR036603">
    <property type="entry name" value="RBP11-like"/>
</dbReference>
<feature type="domain" description="CARD" evidence="8">
    <location>
        <begin position="31"/>
        <end position="120"/>
    </location>
</feature>
<dbReference type="GO" id="GO:0006383">
    <property type="term" value="P:transcription by RNA polymerase III"/>
    <property type="evidence" value="ECO:0007669"/>
    <property type="project" value="TreeGrafter"/>
</dbReference>
<keyword evidence="3" id="KW-0240">DNA-directed RNA polymerase</keyword>
<proteinExistence type="inferred from homology"/>
<dbReference type="GO" id="GO:0005666">
    <property type="term" value="C:RNA polymerase III complex"/>
    <property type="evidence" value="ECO:0007669"/>
    <property type="project" value="TreeGrafter"/>
</dbReference>
<comment type="subcellular location">
    <subcellularLocation>
        <location evidence="1">Nucleus</location>
    </subcellularLocation>
</comment>
<evidence type="ECO:0000256" key="6">
    <source>
        <dbReference type="ARBA" id="ARBA00025751"/>
    </source>
</evidence>
<dbReference type="InterPro" id="IPR008193">
    <property type="entry name" value="RNA_pol_Rpb11_13-16kDa_CS"/>
</dbReference>
<name>A0AA36AMU9_OCTVU</name>
<comment type="similarity">
    <text evidence="6">Belongs to the archaeal Rpo11/eukaryotic RPB11/RPC19 RNA polymerase subunit family.</text>
</comment>
<accession>A0AA36AMU9</accession>
<dbReference type="Proteomes" id="UP001162480">
    <property type="component" value="Chromosome 3"/>
</dbReference>
<dbReference type="InterPro" id="IPR022905">
    <property type="entry name" value="Rpo11-like"/>
</dbReference>
<evidence type="ECO:0000256" key="3">
    <source>
        <dbReference type="ARBA" id="ARBA00022478"/>
    </source>
</evidence>
<dbReference type="PROSITE" id="PS01154">
    <property type="entry name" value="RNA_POL_L_13KD"/>
    <property type="match status" value="1"/>
</dbReference>